<sequence>MKKVLEFGSDYLSVKARMHHLQLVLCKIKSLRTGKLVWLLKSNVYILGFIYKNVLIFLVTGIILAFDSPLGNK</sequence>
<name>A0A2P2JXV3_RHIMU</name>
<evidence type="ECO:0000313" key="2">
    <source>
        <dbReference type="EMBL" id="MBW98291.1"/>
    </source>
</evidence>
<keyword evidence="1" id="KW-0472">Membrane</keyword>
<protein>
    <submittedName>
        <fullName evidence="2">Mitochondrial import inner membrane translocase subunit Tim10 family protein</fullName>
    </submittedName>
</protein>
<keyword evidence="1" id="KW-1133">Transmembrane helix</keyword>
<organism evidence="2">
    <name type="scientific">Rhizophora mucronata</name>
    <name type="common">Asiatic mangrove</name>
    <dbReference type="NCBI Taxonomy" id="61149"/>
    <lineage>
        <taxon>Eukaryota</taxon>
        <taxon>Viridiplantae</taxon>
        <taxon>Streptophyta</taxon>
        <taxon>Embryophyta</taxon>
        <taxon>Tracheophyta</taxon>
        <taxon>Spermatophyta</taxon>
        <taxon>Magnoliopsida</taxon>
        <taxon>eudicotyledons</taxon>
        <taxon>Gunneridae</taxon>
        <taxon>Pentapetalae</taxon>
        <taxon>rosids</taxon>
        <taxon>fabids</taxon>
        <taxon>Malpighiales</taxon>
        <taxon>Rhizophoraceae</taxon>
        <taxon>Rhizophora</taxon>
    </lineage>
</organism>
<dbReference type="AlphaFoldDB" id="A0A2P2JXV3"/>
<evidence type="ECO:0000256" key="1">
    <source>
        <dbReference type="SAM" id="Phobius"/>
    </source>
</evidence>
<keyword evidence="1" id="KW-0812">Transmembrane</keyword>
<reference evidence="2" key="1">
    <citation type="submission" date="2018-02" db="EMBL/GenBank/DDBJ databases">
        <title>Rhizophora mucronata_Transcriptome.</title>
        <authorList>
            <person name="Meera S.P."/>
            <person name="Sreeshan A."/>
            <person name="Augustine A."/>
        </authorList>
    </citation>
    <scope>NUCLEOTIDE SEQUENCE</scope>
    <source>
        <tissue evidence="2">Leaf</tissue>
    </source>
</reference>
<dbReference type="EMBL" id="GGEC01017808">
    <property type="protein sequence ID" value="MBW98291.1"/>
    <property type="molecule type" value="Transcribed_RNA"/>
</dbReference>
<feature type="transmembrane region" description="Helical" evidence="1">
    <location>
        <begin position="44"/>
        <end position="66"/>
    </location>
</feature>
<proteinExistence type="predicted"/>
<accession>A0A2P2JXV3</accession>